<evidence type="ECO:0000313" key="10">
    <source>
        <dbReference type="EMBL" id="MCI1188100.1"/>
    </source>
</evidence>
<gene>
    <name evidence="10" type="ORF">MON38_11785</name>
</gene>
<keyword evidence="5 7" id="KW-1133">Transmembrane helix</keyword>
<dbReference type="InterPro" id="IPR025857">
    <property type="entry name" value="MacB_PCD"/>
</dbReference>
<feature type="transmembrane region" description="Helical" evidence="7">
    <location>
        <begin position="379"/>
        <end position="399"/>
    </location>
</feature>
<feature type="domain" description="MacB-like periplasmic core" evidence="9">
    <location>
        <begin position="27"/>
        <end position="250"/>
    </location>
</feature>
<evidence type="ECO:0000256" key="6">
    <source>
        <dbReference type="ARBA" id="ARBA00023136"/>
    </source>
</evidence>
<evidence type="ECO:0000256" key="5">
    <source>
        <dbReference type="ARBA" id="ARBA00022989"/>
    </source>
</evidence>
<protein>
    <submittedName>
        <fullName evidence="10">ABC transporter permease</fullName>
    </submittedName>
</protein>
<evidence type="ECO:0000256" key="4">
    <source>
        <dbReference type="ARBA" id="ARBA00022692"/>
    </source>
</evidence>
<reference evidence="10" key="1">
    <citation type="submission" date="2022-03" db="EMBL/GenBank/DDBJ databases">
        <title>Bacterial whole genome sequence for Hymenobacter sp. DH14.</title>
        <authorList>
            <person name="Le V."/>
        </authorList>
    </citation>
    <scope>NUCLEOTIDE SEQUENCE</scope>
    <source>
        <strain evidence="10">DH14</strain>
    </source>
</reference>
<dbReference type="AlphaFoldDB" id="A0A9X1VGC2"/>
<dbReference type="GO" id="GO:0098797">
    <property type="term" value="C:plasma membrane protein complex"/>
    <property type="evidence" value="ECO:0007669"/>
    <property type="project" value="TreeGrafter"/>
</dbReference>
<evidence type="ECO:0000256" key="2">
    <source>
        <dbReference type="ARBA" id="ARBA00005236"/>
    </source>
</evidence>
<feature type="transmembrane region" description="Helical" evidence="7">
    <location>
        <begin position="20"/>
        <end position="46"/>
    </location>
</feature>
<dbReference type="EMBL" id="JALBGC010000003">
    <property type="protein sequence ID" value="MCI1188100.1"/>
    <property type="molecule type" value="Genomic_DNA"/>
</dbReference>
<comment type="similarity">
    <text evidence="2">Belongs to the ABC-4 integral membrane protein family. LolC/E subfamily.</text>
</comment>
<evidence type="ECO:0000256" key="1">
    <source>
        <dbReference type="ARBA" id="ARBA00004651"/>
    </source>
</evidence>
<feature type="transmembrane region" description="Helical" evidence="7">
    <location>
        <begin position="325"/>
        <end position="353"/>
    </location>
</feature>
<keyword evidence="11" id="KW-1185">Reference proteome</keyword>
<evidence type="ECO:0000313" key="11">
    <source>
        <dbReference type="Proteomes" id="UP001139193"/>
    </source>
</evidence>
<evidence type="ECO:0000259" key="8">
    <source>
        <dbReference type="Pfam" id="PF02687"/>
    </source>
</evidence>
<proteinExistence type="inferred from homology"/>
<keyword evidence="4 7" id="KW-0812">Transmembrane</keyword>
<feature type="domain" description="ABC3 transporter permease C-terminal" evidence="8">
    <location>
        <begin position="281"/>
        <end position="403"/>
    </location>
</feature>
<dbReference type="InterPro" id="IPR003838">
    <property type="entry name" value="ABC3_permease_C"/>
</dbReference>
<comment type="subcellular location">
    <subcellularLocation>
        <location evidence="1">Cell membrane</location>
        <topology evidence="1">Multi-pass membrane protein</topology>
    </subcellularLocation>
</comment>
<keyword evidence="6 7" id="KW-0472">Membrane</keyword>
<dbReference type="Proteomes" id="UP001139193">
    <property type="component" value="Unassembled WGS sequence"/>
</dbReference>
<dbReference type="PANTHER" id="PTHR30489:SF0">
    <property type="entry name" value="LIPOPROTEIN-RELEASING SYSTEM TRANSMEMBRANE PROTEIN LOLE"/>
    <property type="match status" value="1"/>
</dbReference>
<keyword evidence="3" id="KW-1003">Cell membrane</keyword>
<dbReference type="PANTHER" id="PTHR30489">
    <property type="entry name" value="LIPOPROTEIN-RELEASING SYSTEM TRANSMEMBRANE PROTEIN LOLE"/>
    <property type="match status" value="1"/>
</dbReference>
<evidence type="ECO:0000256" key="3">
    <source>
        <dbReference type="ARBA" id="ARBA00022475"/>
    </source>
</evidence>
<dbReference type="Pfam" id="PF12704">
    <property type="entry name" value="MacB_PCD"/>
    <property type="match status" value="1"/>
</dbReference>
<dbReference type="Pfam" id="PF02687">
    <property type="entry name" value="FtsX"/>
    <property type="match status" value="1"/>
</dbReference>
<evidence type="ECO:0000259" key="9">
    <source>
        <dbReference type="Pfam" id="PF12704"/>
    </source>
</evidence>
<feature type="transmembrane region" description="Helical" evidence="7">
    <location>
        <begin position="277"/>
        <end position="304"/>
    </location>
</feature>
<sequence length="410" mass="45521">MNVPFLIARRYFRSKNKRNIITIISNISMIGVAVGTAALIIVLSVFNGLEDLVRTLYGKSDPNLVISATKGKAFDVDRTFLMKLENTPGVALLTQVIEDNALLQYHDRQMVVKMRGLSDNYFGQSQIDANIREGDHRLHRDSLDVALVGAGVQHELSITLNNRLAPLRLLYPRNTAGRKTLSMNPEEAFNQESLIAGGVFLIEQHIDDSYIFVPISFAQRLLGYTTRRTALYVKVGQSFEIDQVKNQLRKQLGPDFKVQDSDEQHVSLFKAIKVEKLFVFITFTLILLIASLNIFFSLSMLVIDKKKDIAVLLAMGANQLAVRRTFLYVGAIVALVGAAVGLLTGVTLCWLQQRFGLVSMGMATSVVESYPVKMQVSDIAFTCLSIVLITLAVSIRPALNAGNLDLRENL</sequence>
<accession>A0A9X1VGC2</accession>
<organism evidence="10 11">
    <name type="scientific">Hymenobacter cyanobacteriorum</name>
    <dbReference type="NCBI Taxonomy" id="2926463"/>
    <lineage>
        <taxon>Bacteria</taxon>
        <taxon>Pseudomonadati</taxon>
        <taxon>Bacteroidota</taxon>
        <taxon>Cytophagia</taxon>
        <taxon>Cytophagales</taxon>
        <taxon>Hymenobacteraceae</taxon>
        <taxon>Hymenobacter</taxon>
    </lineage>
</organism>
<evidence type="ECO:0000256" key="7">
    <source>
        <dbReference type="SAM" id="Phobius"/>
    </source>
</evidence>
<dbReference type="InterPro" id="IPR051447">
    <property type="entry name" value="Lipoprotein-release_system"/>
</dbReference>
<comment type="caution">
    <text evidence="10">The sequence shown here is derived from an EMBL/GenBank/DDBJ whole genome shotgun (WGS) entry which is preliminary data.</text>
</comment>
<name>A0A9X1VGC2_9BACT</name>
<dbReference type="GO" id="GO:0044874">
    <property type="term" value="P:lipoprotein localization to outer membrane"/>
    <property type="evidence" value="ECO:0007669"/>
    <property type="project" value="TreeGrafter"/>
</dbReference>
<dbReference type="RefSeq" id="WP_241936366.1">
    <property type="nucleotide sequence ID" value="NZ_JALBGC010000003.1"/>
</dbReference>